<dbReference type="OrthoDB" id="5378633at2759"/>
<feature type="transmembrane region" description="Helical" evidence="7">
    <location>
        <begin position="155"/>
        <end position="174"/>
    </location>
</feature>
<feature type="transmembrane region" description="Helical" evidence="7">
    <location>
        <begin position="257"/>
        <end position="287"/>
    </location>
</feature>
<evidence type="ECO:0000256" key="1">
    <source>
        <dbReference type="ARBA" id="ARBA00004141"/>
    </source>
</evidence>
<evidence type="ECO:0000256" key="4">
    <source>
        <dbReference type="ARBA" id="ARBA00023136"/>
    </source>
</evidence>
<gene>
    <name evidence="10" type="primary">20343706</name>
    <name evidence="9" type="ORF">GGTG_03248</name>
</gene>
<comment type="subcellular location">
    <subcellularLocation>
        <location evidence="1">Membrane</location>
        <topology evidence="1">Multi-pass membrane protein</topology>
    </subcellularLocation>
</comment>
<dbReference type="HOGENOM" id="CLU_729663_0_0_1"/>
<evidence type="ECO:0000259" key="8">
    <source>
        <dbReference type="Pfam" id="PF20684"/>
    </source>
</evidence>
<evidence type="ECO:0000256" key="2">
    <source>
        <dbReference type="ARBA" id="ARBA00022692"/>
    </source>
</evidence>
<dbReference type="RefSeq" id="XP_009219291.1">
    <property type="nucleotide sequence ID" value="XM_009221027.1"/>
</dbReference>
<keyword evidence="11" id="KW-1185">Reference proteome</keyword>
<evidence type="ECO:0000256" key="3">
    <source>
        <dbReference type="ARBA" id="ARBA00022989"/>
    </source>
</evidence>
<dbReference type="STRING" id="644352.J3NPP1"/>
<name>J3NPP1_GAET3</name>
<dbReference type="GeneID" id="20343706"/>
<comment type="similarity">
    <text evidence="5">Belongs to the SAT4 family.</text>
</comment>
<dbReference type="PANTHER" id="PTHR33048">
    <property type="entry name" value="PTH11-LIKE INTEGRAL MEMBRANE PROTEIN (AFU_ORTHOLOGUE AFUA_5G11245)"/>
    <property type="match status" value="1"/>
</dbReference>
<dbReference type="PANTHER" id="PTHR33048:SF47">
    <property type="entry name" value="INTEGRAL MEMBRANE PROTEIN-RELATED"/>
    <property type="match status" value="1"/>
</dbReference>
<dbReference type="Pfam" id="PF20684">
    <property type="entry name" value="Fung_rhodopsin"/>
    <property type="match status" value="1"/>
</dbReference>
<reference evidence="9" key="3">
    <citation type="submission" date="2010-09" db="EMBL/GenBank/DDBJ databases">
        <title>Annotation of Gaeumannomyces graminis var. tritici R3-111a-1.</title>
        <authorList>
            <consortium name="The Broad Institute Genome Sequencing Platform"/>
            <person name="Ma L.-J."/>
            <person name="Dead R."/>
            <person name="Young S.K."/>
            <person name="Zeng Q."/>
            <person name="Gargeya S."/>
            <person name="Fitzgerald M."/>
            <person name="Haas B."/>
            <person name="Abouelleil A."/>
            <person name="Alvarado L."/>
            <person name="Arachchi H.M."/>
            <person name="Berlin A."/>
            <person name="Brown A."/>
            <person name="Chapman S.B."/>
            <person name="Chen Z."/>
            <person name="Dunbar C."/>
            <person name="Freedman E."/>
            <person name="Gearin G."/>
            <person name="Gellesch M."/>
            <person name="Goldberg J."/>
            <person name="Griggs A."/>
            <person name="Gujja S."/>
            <person name="Heiman D."/>
            <person name="Howarth C."/>
            <person name="Larson L."/>
            <person name="Lui A."/>
            <person name="MacDonald P.J.P."/>
            <person name="Mehta T."/>
            <person name="Montmayeur A."/>
            <person name="Murphy C."/>
            <person name="Neiman D."/>
            <person name="Pearson M."/>
            <person name="Priest M."/>
            <person name="Roberts A."/>
            <person name="Saif S."/>
            <person name="Shea T."/>
            <person name="Shenoy N."/>
            <person name="Sisk P."/>
            <person name="Stolte C."/>
            <person name="Sykes S."/>
            <person name="Yandava C."/>
            <person name="Wortman J."/>
            <person name="Nusbaum C."/>
            <person name="Birren B."/>
        </authorList>
    </citation>
    <scope>NUCLEOTIDE SEQUENCE</scope>
    <source>
        <strain evidence="9">R3-111a-1</strain>
    </source>
</reference>
<accession>J3NPP1</accession>
<dbReference type="VEuPathDB" id="FungiDB:GGTG_03248"/>
<dbReference type="EMBL" id="GL385396">
    <property type="protein sequence ID" value="EJT78146.1"/>
    <property type="molecule type" value="Genomic_DNA"/>
</dbReference>
<dbReference type="InterPro" id="IPR052337">
    <property type="entry name" value="SAT4-like"/>
</dbReference>
<reference evidence="10" key="5">
    <citation type="submission" date="2018-04" db="UniProtKB">
        <authorList>
            <consortium name="EnsemblFungi"/>
        </authorList>
    </citation>
    <scope>IDENTIFICATION</scope>
    <source>
        <strain evidence="10">R3-111a-1</strain>
    </source>
</reference>
<reference evidence="9" key="2">
    <citation type="submission" date="2010-07" db="EMBL/GenBank/DDBJ databases">
        <authorList>
            <consortium name="The Broad Institute Genome Sequencing Platform"/>
            <consortium name="Broad Institute Genome Sequencing Center for Infectious Disease"/>
            <person name="Ma L.-J."/>
            <person name="Dead R."/>
            <person name="Young S."/>
            <person name="Zeng Q."/>
            <person name="Koehrsen M."/>
            <person name="Alvarado L."/>
            <person name="Berlin A."/>
            <person name="Chapman S.B."/>
            <person name="Chen Z."/>
            <person name="Freedman E."/>
            <person name="Gellesch M."/>
            <person name="Goldberg J."/>
            <person name="Griggs A."/>
            <person name="Gujja S."/>
            <person name="Heilman E.R."/>
            <person name="Heiman D."/>
            <person name="Hepburn T."/>
            <person name="Howarth C."/>
            <person name="Jen D."/>
            <person name="Larson L."/>
            <person name="Mehta T."/>
            <person name="Neiman D."/>
            <person name="Pearson M."/>
            <person name="Roberts A."/>
            <person name="Saif S."/>
            <person name="Shea T."/>
            <person name="Shenoy N."/>
            <person name="Sisk P."/>
            <person name="Stolte C."/>
            <person name="Sykes S."/>
            <person name="Walk T."/>
            <person name="White J."/>
            <person name="Yandava C."/>
            <person name="Haas B."/>
            <person name="Nusbaum C."/>
            <person name="Birren B."/>
        </authorList>
    </citation>
    <scope>NUCLEOTIDE SEQUENCE</scope>
    <source>
        <strain evidence="9">R3-111a-1</strain>
    </source>
</reference>
<evidence type="ECO:0000313" key="10">
    <source>
        <dbReference type="EnsemblFungi" id="EJT78146"/>
    </source>
</evidence>
<dbReference type="InterPro" id="IPR049326">
    <property type="entry name" value="Rhodopsin_dom_fungi"/>
</dbReference>
<evidence type="ECO:0000313" key="11">
    <source>
        <dbReference type="Proteomes" id="UP000006039"/>
    </source>
</evidence>
<dbReference type="eggNOG" id="ENOG502SNPN">
    <property type="taxonomic scope" value="Eukaryota"/>
</dbReference>
<sequence>MAIRARSREGPCSEAGPARISAIYPHRATTTQALLLHRPRTHRCCPAFLGHGRSPSTRLSETSAPPASRKILHYFHGQQAATPEGPSTRRSQPRGGSDAGRALRQASQRRALPGPPPRRTMRREDCVGGVGGAIPWPPDAEPLGPGCSPDAGMRGLNFAIQMAAAVLVLGFFLARSYAKWAVSSACAGRKLVLLDSILHHYGDGYHAWDLAPETFKNYKLWLYASAVLYCPAVYLTKVTPLLLMARVFAVKEQIARGIYLFIVLITVLYTPVQAVKTILCVPIPAFWDGGVEPDSCFDSRKVFITDIALALCTDAVILILPVFLAWPLHLGTWKKVKIALLLGAGAGAIGTDALRISKVVELQYETDTSGRFTLLTVLT</sequence>
<feature type="compositionally biased region" description="Low complexity" evidence="6">
    <location>
        <begin position="99"/>
        <end position="112"/>
    </location>
</feature>
<evidence type="ECO:0000256" key="7">
    <source>
        <dbReference type="SAM" id="Phobius"/>
    </source>
</evidence>
<feature type="transmembrane region" description="Helical" evidence="7">
    <location>
        <begin position="307"/>
        <end position="328"/>
    </location>
</feature>
<reference evidence="10" key="4">
    <citation type="journal article" date="2015" name="G3 (Bethesda)">
        <title>Genome sequences of three phytopathogenic species of the Magnaporthaceae family of fungi.</title>
        <authorList>
            <person name="Okagaki L.H."/>
            <person name="Nunes C.C."/>
            <person name="Sailsbery J."/>
            <person name="Clay B."/>
            <person name="Brown D."/>
            <person name="John T."/>
            <person name="Oh Y."/>
            <person name="Young N."/>
            <person name="Fitzgerald M."/>
            <person name="Haas B.J."/>
            <person name="Zeng Q."/>
            <person name="Young S."/>
            <person name="Adiconis X."/>
            <person name="Fan L."/>
            <person name="Levin J.Z."/>
            <person name="Mitchell T.K."/>
            <person name="Okubara P.A."/>
            <person name="Farman M.L."/>
            <person name="Kohn L.M."/>
            <person name="Birren B."/>
            <person name="Ma L.-J."/>
            <person name="Dean R.A."/>
        </authorList>
    </citation>
    <scope>NUCLEOTIDE SEQUENCE</scope>
    <source>
        <strain evidence="10">R3-111a-1</strain>
    </source>
</reference>
<keyword evidence="3 7" id="KW-1133">Transmembrane helix</keyword>
<dbReference type="EnsemblFungi" id="EJT78146">
    <property type="protein sequence ID" value="EJT78146"/>
    <property type="gene ID" value="GGTG_03248"/>
</dbReference>
<proteinExistence type="inferred from homology"/>
<evidence type="ECO:0000256" key="5">
    <source>
        <dbReference type="ARBA" id="ARBA00038359"/>
    </source>
</evidence>
<feature type="transmembrane region" description="Helical" evidence="7">
    <location>
        <begin position="220"/>
        <end position="245"/>
    </location>
</feature>
<evidence type="ECO:0000313" key="9">
    <source>
        <dbReference type="EMBL" id="EJT78146.1"/>
    </source>
</evidence>
<feature type="region of interest" description="Disordered" evidence="6">
    <location>
        <begin position="78"/>
        <end position="124"/>
    </location>
</feature>
<keyword evidence="4 7" id="KW-0472">Membrane</keyword>
<dbReference type="AlphaFoldDB" id="J3NPP1"/>
<evidence type="ECO:0000256" key="6">
    <source>
        <dbReference type="SAM" id="MobiDB-lite"/>
    </source>
</evidence>
<feature type="domain" description="Rhodopsin" evidence="8">
    <location>
        <begin position="196"/>
        <end position="373"/>
    </location>
</feature>
<protein>
    <recommendedName>
        <fullName evidence="8">Rhodopsin domain-containing protein</fullName>
    </recommendedName>
</protein>
<organism evidence="9">
    <name type="scientific">Gaeumannomyces tritici (strain R3-111a-1)</name>
    <name type="common">Wheat and barley take-all root rot fungus</name>
    <name type="synonym">Gaeumannomyces graminis var. tritici</name>
    <dbReference type="NCBI Taxonomy" id="644352"/>
    <lineage>
        <taxon>Eukaryota</taxon>
        <taxon>Fungi</taxon>
        <taxon>Dikarya</taxon>
        <taxon>Ascomycota</taxon>
        <taxon>Pezizomycotina</taxon>
        <taxon>Sordariomycetes</taxon>
        <taxon>Sordariomycetidae</taxon>
        <taxon>Magnaporthales</taxon>
        <taxon>Magnaporthaceae</taxon>
        <taxon>Gaeumannomyces</taxon>
    </lineage>
</organism>
<dbReference type="GO" id="GO:0016020">
    <property type="term" value="C:membrane"/>
    <property type="evidence" value="ECO:0007669"/>
    <property type="project" value="UniProtKB-SubCell"/>
</dbReference>
<reference evidence="11" key="1">
    <citation type="submission" date="2010-07" db="EMBL/GenBank/DDBJ databases">
        <title>The genome sequence of Gaeumannomyces graminis var. tritici strain R3-111a-1.</title>
        <authorList>
            <consortium name="The Broad Institute Genome Sequencing Platform"/>
            <person name="Ma L.-J."/>
            <person name="Dead R."/>
            <person name="Young S."/>
            <person name="Zeng Q."/>
            <person name="Koehrsen M."/>
            <person name="Alvarado L."/>
            <person name="Berlin A."/>
            <person name="Chapman S.B."/>
            <person name="Chen Z."/>
            <person name="Freedman E."/>
            <person name="Gellesch M."/>
            <person name="Goldberg J."/>
            <person name="Griggs A."/>
            <person name="Gujja S."/>
            <person name="Heilman E.R."/>
            <person name="Heiman D."/>
            <person name="Hepburn T."/>
            <person name="Howarth C."/>
            <person name="Jen D."/>
            <person name="Larson L."/>
            <person name="Mehta T."/>
            <person name="Neiman D."/>
            <person name="Pearson M."/>
            <person name="Roberts A."/>
            <person name="Saif S."/>
            <person name="Shea T."/>
            <person name="Shenoy N."/>
            <person name="Sisk P."/>
            <person name="Stolte C."/>
            <person name="Sykes S."/>
            <person name="Walk T."/>
            <person name="White J."/>
            <person name="Yandava C."/>
            <person name="Haas B."/>
            <person name="Nusbaum C."/>
            <person name="Birren B."/>
        </authorList>
    </citation>
    <scope>NUCLEOTIDE SEQUENCE [LARGE SCALE GENOMIC DNA]</scope>
    <source>
        <strain evidence="11">R3-111a-1</strain>
    </source>
</reference>
<dbReference type="Proteomes" id="UP000006039">
    <property type="component" value="Unassembled WGS sequence"/>
</dbReference>
<keyword evidence="2 7" id="KW-0812">Transmembrane</keyword>